<evidence type="ECO:0000256" key="5">
    <source>
        <dbReference type="ARBA" id="ARBA00022692"/>
    </source>
</evidence>
<dbReference type="RefSeq" id="WP_171442682.1">
    <property type="nucleotide sequence ID" value="NZ_JABFNS010000003.1"/>
</dbReference>
<keyword evidence="4" id="KW-0997">Cell inner membrane</keyword>
<evidence type="ECO:0000256" key="13">
    <source>
        <dbReference type="SAM" id="MobiDB-lite"/>
    </source>
</evidence>
<gene>
    <name evidence="14" type="ORF">HNV28_19685</name>
</gene>
<dbReference type="EMBL" id="JABFNT010000060">
    <property type="protein sequence ID" value="NOJ80522.1"/>
    <property type="molecule type" value="Genomic_DNA"/>
</dbReference>
<dbReference type="GO" id="GO:0016042">
    <property type="term" value="P:lipid catabolic process"/>
    <property type="evidence" value="ECO:0007669"/>
    <property type="project" value="UniProtKB-KW"/>
</dbReference>
<feature type="compositionally biased region" description="Low complexity" evidence="13">
    <location>
        <begin position="60"/>
        <end position="72"/>
    </location>
</feature>
<comment type="subcellular location">
    <subcellularLocation>
        <location evidence="1">Cell inner membrane</location>
        <topology evidence="1">Single-pass membrane protein</topology>
        <orientation evidence="1">Periplasmic side</orientation>
    </subcellularLocation>
</comment>
<feature type="region of interest" description="Disordered" evidence="13">
    <location>
        <begin position="31"/>
        <end position="92"/>
    </location>
</feature>
<dbReference type="SUPFAM" id="SSF158855">
    <property type="entry name" value="Lipase chaperone-like"/>
    <property type="match status" value="1"/>
</dbReference>
<sequence>MKNRAVIPVAALCALLGAGVFSWWKARATPTPPGPAVSAVPPPMPTAPRVGTPAPRRAVPGASPADTPSAAPALPPMPGSLQDTEEDGSAQVDASGHLVVSADLRRLFDYYLSAMGEEGLPVIRERILASLRARNLPAAAMEEAVRVLDDYLAYRDAARTFAANQRGAVLDVGARLESLRELRREHLGPWAEGLFGDEERVDAVSVERMKLQQDTTLSPEERERRIAALDEQLPVEYRASRDEALRPLRQQAVERELVESGASAEDLRQHRLATVGAEATERLEAMDREEAEWKRRLAEFRSRREALGQSEPNPAARQAAVQRLLFDAFTPEERLRVEALDAIDAAAGAP</sequence>
<evidence type="ECO:0000256" key="12">
    <source>
        <dbReference type="ARBA" id="ARBA00031542"/>
    </source>
</evidence>
<dbReference type="Proteomes" id="UP000533080">
    <property type="component" value="Unassembled WGS sequence"/>
</dbReference>
<organism evidence="14 15">
    <name type="scientific">Myxococcus xanthus</name>
    <dbReference type="NCBI Taxonomy" id="34"/>
    <lineage>
        <taxon>Bacteria</taxon>
        <taxon>Pseudomonadati</taxon>
        <taxon>Myxococcota</taxon>
        <taxon>Myxococcia</taxon>
        <taxon>Myxococcales</taxon>
        <taxon>Cystobacterineae</taxon>
        <taxon>Myxococcaceae</taxon>
        <taxon>Myxococcus</taxon>
    </lineage>
</organism>
<keyword evidence="8" id="KW-0443">Lipid metabolism</keyword>
<evidence type="ECO:0000256" key="7">
    <source>
        <dbReference type="ARBA" id="ARBA00022989"/>
    </source>
</evidence>
<comment type="caution">
    <text evidence="14">The sequence shown here is derived from an EMBL/GenBank/DDBJ whole genome shotgun (WGS) entry which is preliminary data.</text>
</comment>
<keyword evidence="5" id="KW-0812">Transmembrane</keyword>
<evidence type="ECO:0000256" key="8">
    <source>
        <dbReference type="ARBA" id="ARBA00023098"/>
    </source>
</evidence>
<keyword evidence="9" id="KW-0472">Membrane</keyword>
<feature type="compositionally biased region" description="Pro residues" evidence="13">
    <location>
        <begin position="31"/>
        <end position="46"/>
    </location>
</feature>
<comment type="similarity">
    <text evidence="2">Belongs to the lipase chaperone family.</text>
</comment>
<evidence type="ECO:0000256" key="11">
    <source>
        <dbReference type="ARBA" id="ARBA00030948"/>
    </source>
</evidence>
<evidence type="ECO:0000256" key="10">
    <source>
        <dbReference type="ARBA" id="ARBA00023186"/>
    </source>
</evidence>
<keyword evidence="3" id="KW-1003">Cell membrane</keyword>
<evidence type="ECO:0000256" key="1">
    <source>
        <dbReference type="ARBA" id="ARBA00004383"/>
    </source>
</evidence>
<evidence type="ECO:0000313" key="14">
    <source>
        <dbReference type="EMBL" id="NOJ80522.1"/>
    </source>
</evidence>
<evidence type="ECO:0000256" key="2">
    <source>
        <dbReference type="ARBA" id="ARBA00010358"/>
    </source>
</evidence>
<keyword evidence="6" id="KW-0442">Lipid degradation</keyword>
<dbReference type="GO" id="GO:0051082">
    <property type="term" value="F:unfolded protein binding"/>
    <property type="evidence" value="ECO:0007669"/>
    <property type="project" value="InterPro"/>
</dbReference>
<evidence type="ECO:0000313" key="15">
    <source>
        <dbReference type="Proteomes" id="UP000533080"/>
    </source>
</evidence>
<keyword evidence="10" id="KW-0143">Chaperone</keyword>
<dbReference type="InterPro" id="IPR004961">
    <property type="entry name" value="Lipase_chaperone"/>
</dbReference>
<dbReference type="GO" id="GO:0005886">
    <property type="term" value="C:plasma membrane"/>
    <property type="evidence" value="ECO:0007669"/>
    <property type="project" value="UniProtKB-SubCell"/>
</dbReference>
<evidence type="ECO:0000256" key="9">
    <source>
        <dbReference type="ARBA" id="ARBA00023136"/>
    </source>
</evidence>
<evidence type="ECO:0000256" key="6">
    <source>
        <dbReference type="ARBA" id="ARBA00022963"/>
    </source>
</evidence>
<proteinExistence type="inferred from homology"/>
<dbReference type="AlphaFoldDB" id="A0A7Y4IJP6"/>
<dbReference type="Pfam" id="PF03280">
    <property type="entry name" value="Lipase_chap"/>
    <property type="match status" value="1"/>
</dbReference>
<dbReference type="GO" id="GO:0006457">
    <property type="term" value="P:protein folding"/>
    <property type="evidence" value="ECO:0007669"/>
    <property type="project" value="InterPro"/>
</dbReference>
<accession>A0A7Y4IJP6</accession>
<evidence type="ECO:0000256" key="4">
    <source>
        <dbReference type="ARBA" id="ARBA00022519"/>
    </source>
</evidence>
<reference evidence="14 15" key="1">
    <citation type="submission" date="2020-05" db="EMBL/GenBank/DDBJ databases">
        <authorList>
            <person name="Whitworth D."/>
        </authorList>
    </citation>
    <scope>NUCLEOTIDE SEQUENCE [LARGE SCALE GENOMIC DNA]</scope>
    <source>
        <strain evidence="14 15">AM005</strain>
    </source>
</reference>
<keyword evidence="7" id="KW-1133">Transmembrane helix</keyword>
<protein>
    <recommendedName>
        <fullName evidence="11">Lipase helper protein</fullName>
    </recommendedName>
    <alternativeName>
        <fullName evidence="12">Lipase modulator</fullName>
    </alternativeName>
</protein>
<name>A0A7Y4IJP6_MYXXA</name>
<evidence type="ECO:0000256" key="3">
    <source>
        <dbReference type="ARBA" id="ARBA00022475"/>
    </source>
</evidence>
<dbReference type="HAMAP" id="MF_00790">
    <property type="entry name" value="Lipase_chap"/>
    <property type="match status" value="1"/>
</dbReference>